<sequence length="402" mass="46822">MILKNRFFLFNETQNQGKSMHGRRYDEEVKKFAVTLHYHSPKAYAFCRTILKLPHPSAIRNWNSTVNASPGLERQVLDGLKNIPEQDRDCNLVIDSMACHAFPEAQQIIWDEQQHRFVGYCDYGNGITLEKNESEAKEALVFVLVSLNEKWKWPIAYFFKHSITTPILKEWIETALILTAEVQISVRSITCDGDSVNCSVFRELGCNIFVDNFADLENSFSHPTLNYNVRILLDACHMLKLCRNALADYGIFNSVDGQIKWSYIQNLHNFQQQLIFKFKNRLNAQCIEWWQNKMKVRYVASLEAKDGTKLIKTGRRTFIYGFALALKSILEVAEDIFNERPHYKYLLTYKFSQDHAEILFGKIRSRHGFNNNPNVLQFKYATKQILMRNDDTIGKSLFIETL</sequence>
<proteinExistence type="predicted"/>
<dbReference type="Proteomes" id="UP000075809">
    <property type="component" value="Unassembled WGS sequence"/>
</dbReference>
<evidence type="ECO:0000259" key="2">
    <source>
        <dbReference type="Pfam" id="PF21787"/>
    </source>
</evidence>
<dbReference type="PANTHER" id="PTHR47577">
    <property type="entry name" value="THAP DOMAIN-CONTAINING PROTEIN 6"/>
    <property type="match status" value="1"/>
</dbReference>
<dbReference type="AlphaFoldDB" id="A0A151WLH1"/>
<feature type="domain" description="Transposable element P transposase-like RNase H C-terminal" evidence="4">
    <location>
        <begin position="349"/>
        <end position="381"/>
    </location>
</feature>
<evidence type="ECO:0000313" key="5">
    <source>
        <dbReference type="EMBL" id="KYQ48535.1"/>
    </source>
</evidence>
<evidence type="ECO:0000259" key="3">
    <source>
        <dbReference type="Pfam" id="PF21788"/>
    </source>
</evidence>
<dbReference type="EMBL" id="KQ982987">
    <property type="protein sequence ID" value="KYQ48535.1"/>
    <property type="molecule type" value="Genomic_DNA"/>
</dbReference>
<dbReference type="InterPro" id="IPR048365">
    <property type="entry name" value="TNP-like_RNaseH_N"/>
</dbReference>
<evidence type="ECO:0000259" key="4">
    <source>
        <dbReference type="Pfam" id="PF21789"/>
    </source>
</evidence>
<organism evidence="5 6">
    <name type="scientific">Mycetomoellerius zeteki</name>
    <dbReference type="NCBI Taxonomy" id="64791"/>
    <lineage>
        <taxon>Eukaryota</taxon>
        <taxon>Metazoa</taxon>
        <taxon>Ecdysozoa</taxon>
        <taxon>Arthropoda</taxon>
        <taxon>Hexapoda</taxon>
        <taxon>Insecta</taxon>
        <taxon>Pterygota</taxon>
        <taxon>Neoptera</taxon>
        <taxon>Endopterygota</taxon>
        <taxon>Hymenoptera</taxon>
        <taxon>Apocrita</taxon>
        <taxon>Aculeata</taxon>
        <taxon>Formicoidea</taxon>
        <taxon>Formicidae</taxon>
        <taxon>Myrmicinae</taxon>
        <taxon>Mycetomoellerius</taxon>
    </lineage>
</organism>
<accession>A0A151WLH1</accession>
<dbReference type="InterPro" id="IPR021896">
    <property type="entry name" value="THAP9-like_HTH"/>
</dbReference>
<dbReference type="Pfam" id="PF21788">
    <property type="entry name" value="TNP-like_GBD"/>
    <property type="match status" value="1"/>
</dbReference>
<feature type="domain" description="Transposable element P transposase-like GTP-binding insertion" evidence="3">
    <location>
        <begin position="236"/>
        <end position="302"/>
    </location>
</feature>
<dbReference type="Pfam" id="PF12017">
    <property type="entry name" value="Tnp_P_element"/>
    <property type="match status" value="1"/>
</dbReference>
<dbReference type="STRING" id="64791.A0A151WLH1"/>
<dbReference type="InterPro" id="IPR048366">
    <property type="entry name" value="TNP-like_GBD"/>
</dbReference>
<dbReference type="Pfam" id="PF21789">
    <property type="entry name" value="TNP-like_RNaseH_C"/>
    <property type="match status" value="1"/>
</dbReference>
<reference evidence="5 6" key="1">
    <citation type="submission" date="2015-09" db="EMBL/GenBank/DDBJ databases">
        <title>Trachymyrmex zeteki WGS genome.</title>
        <authorList>
            <person name="Nygaard S."/>
            <person name="Hu H."/>
            <person name="Boomsma J."/>
            <person name="Zhang G."/>
        </authorList>
    </citation>
    <scope>NUCLEOTIDE SEQUENCE [LARGE SCALE GENOMIC DNA]</scope>
    <source>
        <strain evidence="5">Tzet28-1</strain>
        <tissue evidence="5">Whole body</tissue>
    </source>
</reference>
<dbReference type="PANTHER" id="PTHR47577:SF2">
    <property type="entry name" value="THAP DOMAIN CONTAINING 9"/>
    <property type="match status" value="1"/>
</dbReference>
<dbReference type="Pfam" id="PF21787">
    <property type="entry name" value="TNP-like_RNaseH_N"/>
    <property type="match status" value="1"/>
</dbReference>
<keyword evidence="6" id="KW-1185">Reference proteome</keyword>
<protein>
    <submittedName>
        <fullName evidence="5">THAP domain-containing protein 9</fullName>
    </submittedName>
</protein>
<feature type="domain" description="THAP9-like helix-turn-helix" evidence="1">
    <location>
        <begin position="20"/>
        <end position="62"/>
    </location>
</feature>
<gene>
    <name evidence="5" type="ORF">ALC60_12421</name>
</gene>
<dbReference type="InterPro" id="IPR048367">
    <property type="entry name" value="TNP-like_RNaseH_C"/>
</dbReference>
<evidence type="ECO:0000313" key="6">
    <source>
        <dbReference type="Proteomes" id="UP000075809"/>
    </source>
</evidence>
<evidence type="ECO:0000259" key="1">
    <source>
        <dbReference type="Pfam" id="PF12017"/>
    </source>
</evidence>
<feature type="domain" description="Transposable element P transposase-like RNase H" evidence="2">
    <location>
        <begin position="69"/>
        <end position="205"/>
    </location>
</feature>
<name>A0A151WLH1_9HYME</name>